<gene>
    <name evidence="1" type="ORF">NUW54_g7218</name>
</gene>
<organism evidence="1 2">
    <name type="scientific">Trametes sanguinea</name>
    <dbReference type="NCBI Taxonomy" id="158606"/>
    <lineage>
        <taxon>Eukaryota</taxon>
        <taxon>Fungi</taxon>
        <taxon>Dikarya</taxon>
        <taxon>Basidiomycota</taxon>
        <taxon>Agaricomycotina</taxon>
        <taxon>Agaricomycetes</taxon>
        <taxon>Polyporales</taxon>
        <taxon>Polyporaceae</taxon>
        <taxon>Trametes</taxon>
    </lineage>
</organism>
<comment type="caution">
    <text evidence="1">The sequence shown here is derived from an EMBL/GenBank/DDBJ whole genome shotgun (WGS) entry which is preliminary data.</text>
</comment>
<accession>A0ACC1PML7</accession>
<name>A0ACC1PML7_9APHY</name>
<proteinExistence type="predicted"/>
<protein>
    <submittedName>
        <fullName evidence="1">Uncharacterized protein</fullName>
    </submittedName>
</protein>
<sequence>MASNDRVRVRGVEIHRPIIYGNTAVVLTQKEREAAAHPGPHPPLDGHGAQRRASLVDSKSEGGEKQAILRRGAHAP</sequence>
<keyword evidence="2" id="KW-1185">Reference proteome</keyword>
<dbReference type="Proteomes" id="UP001144978">
    <property type="component" value="Unassembled WGS sequence"/>
</dbReference>
<dbReference type="EMBL" id="JANSHE010002045">
    <property type="protein sequence ID" value="KAJ2996619.1"/>
    <property type="molecule type" value="Genomic_DNA"/>
</dbReference>
<evidence type="ECO:0000313" key="1">
    <source>
        <dbReference type="EMBL" id="KAJ2996619.1"/>
    </source>
</evidence>
<evidence type="ECO:0000313" key="2">
    <source>
        <dbReference type="Proteomes" id="UP001144978"/>
    </source>
</evidence>
<reference evidence="1" key="1">
    <citation type="submission" date="2022-08" db="EMBL/GenBank/DDBJ databases">
        <title>Genome Sequence of Pycnoporus sanguineus.</title>
        <authorList>
            <person name="Buettner E."/>
        </authorList>
    </citation>
    <scope>NUCLEOTIDE SEQUENCE</scope>
    <source>
        <strain evidence="1">CG-C14</strain>
    </source>
</reference>